<evidence type="ECO:0000256" key="5">
    <source>
        <dbReference type="ARBA" id="ARBA00023306"/>
    </source>
</evidence>
<dbReference type="PANTHER" id="PTHR13260">
    <property type="entry name" value="ANAPHASE PROMOTING COMPLEX SUBUNIT 4 APC4"/>
    <property type="match status" value="1"/>
</dbReference>
<dbReference type="InterPro" id="IPR024790">
    <property type="entry name" value="APC4_long_dom"/>
</dbReference>
<reference evidence="8 9" key="1">
    <citation type="submission" date="2023-04" db="EMBL/GenBank/DDBJ databases">
        <title>Genome of Basidiobolus ranarum AG-B5.</title>
        <authorList>
            <person name="Stajich J.E."/>
            <person name="Carter-House D."/>
            <person name="Gryganskyi A."/>
        </authorList>
    </citation>
    <scope>NUCLEOTIDE SEQUENCE [LARGE SCALE GENOMIC DNA]</scope>
    <source>
        <strain evidence="8 9">AG-B5</strain>
    </source>
</reference>
<dbReference type="InterPro" id="IPR024789">
    <property type="entry name" value="APC4"/>
</dbReference>
<dbReference type="Proteomes" id="UP001479436">
    <property type="component" value="Unassembled WGS sequence"/>
</dbReference>
<comment type="caution">
    <text evidence="8">The sequence shown here is derived from an EMBL/GenBank/DDBJ whole genome shotgun (WGS) entry which is preliminary data.</text>
</comment>
<sequence>MVSDVEKTFNLLGQKRLPESVCFLSWCPTMDLIALITYTSEISLWRLSWQKVWSIPHTGGNKPTALTWRPDGKVLAVGYSNSEVILYDVSSAQIAHKIQLFNSENSKNPISFLYWAEEAGNSQVNQRSSKNHSHSVKHLPLLSTIPHNRSSIFATKPKDTALDVFDESEQDNDTMNLLIAADDFGNIYTSVYGVFDLGFKTVQKHDVTKHKKFRVIDGCASHDLSMFTLLCSSLSNPNEEETKMGATFSISFDTGLLHSRKAEIRSLSSISTKVNFLLNYIQQSIKGMEEEYLGVTNLSKKYLERLEQIMIDQGVDSNPVTEFANMLARGSPSVCLNQFMQQDLTEKGLRKWEKTTENGFVGIRNFAHEYVQPACIRLILYLDEIAGLSRWEERYQSIGLDEETVHSCVMLIGSFIGRLEELLLTIDAELKKFQNFTKWLQNVLQKIMPTEEPIPIRYLPVDILKVAEFLQTSLTQDCLAGFFSKMKKSDMNWYLMELEKRSNMKKSGSCLYPHNFTFPKEILNDCDIPFVSIRDFFQELDGRCKQLLDVPAKLIGNTFQQIQSTSLKSRSIDCCSITEFGKQEQNSHLLMSTRAIHKEKETYEYVALHSLPNDEDAESIVWIIRTKYSIQSYELTQLREVVGLCLEEPGVSLVDMEFFDDQSLAVLMQKREEDGNYHL</sequence>
<dbReference type="InterPro" id="IPR015943">
    <property type="entry name" value="WD40/YVTN_repeat-like_dom_sf"/>
</dbReference>
<feature type="domain" description="Anaphase-promoting complex subunit 4-like WD40" evidence="6">
    <location>
        <begin position="24"/>
        <end position="117"/>
    </location>
</feature>
<keyword evidence="2" id="KW-0132">Cell division</keyword>
<feature type="domain" description="Anaphase-promoting complex subunit 4 long" evidence="7">
    <location>
        <begin position="250"/>
        <end position="447"/>
    </location>
</feature>
<dbReference type="Gene3D" id="2.130.10.10">
    <property type="entry name" value="YVTN repeat-like/Quinoprotein amine dehydrogenase"/>
    <property type="match status" value="1"/>
</dbReference>
<evidence type="ECO:0000256" key="2">
    <source>
        <dbReference type="ARBA" id="ARBA00022618"/>
    </source>
</evidence>
<dbReference type="Pfam" id="PF12896">
    <property type="entry name" value="ANAPC4"/>
    <property type="match status" value="1"/>
</dbReference>
<keyword evidence="3" id="KW-0498">Mitosis</keyword>
<dbReference type="Pfam" id="PF12894">
    <property type="entry name" value="ANAPC4_WD40"/>
    <property type="match status" value="1"/>
</dbReference>
<organism evidence="8 9">
    <name type="scientific">Basidiobolus ranarum</name>
    <dbReference type="NCBI Taxonomy" id="34480"/>
    <lineage>
        <taxon>Eukaryota</taxon>
        <taxon>Fungi</taxon>
        <taxon>Fungi incertae sedis</taxon>
        <taxon>Zoopagomycota</taxon>
        <taxon>Entomophthoromycotina</taxon>
        <taxon>Basidiobolomycetes</taxon>
        <taxon>Basidiobolales</taxon>
        <taxon>Basidiobolaceae</taxon>
        <taxon>Basidiobolus</taxon>
    </lineage>
</organism>
<keyword evidence="4" id="KW-0833">Ubl conjugation pathway</keyword>
<protein>
    <recommendedName>
        <fullName evidence="1">Anaphase-promoting complex subunit 4</fullName>
    </recommendedName>
</protein>
<gene>
    <name evidence="8" type="ORF">K7432_002424</name>
</gene>
<evidence type="ECO:0000259" key="6">
    <source>
        <dbReference type="Pfam" id="PF12894"/>
    </source>
</evidence>
<evidence type="ECO:0000256" key="1">
    <source>
        <dbReference type="ARBA" id="ARBA00016067"/>
    </source>
</evidence>
<dbReference type="SUPFAM" id="SSF50978">
    <property type="entry name" value="WD40 repeat-like"/>
    <property type="match status" value="1"/>
</dbReference>
<evidence type="ECO:0000313" key="8">
    <source>
        <dbReference type="EMBL" id="KAK9722803.1"/>
    </source>
</evidence>
<proteinExistence type="predicted"/>
<evidence type="ECO:0000256" key="4">
    <source>
        <dbReference type="ARBA" id="ARBA00022786"/>
    </source>
</evidence>
<evidence type="ECO:0000313" key="9">
    <source>
        <dbReference type="Proteomes" id="UP001479436"/>
    </source>
</evidence>
<name>A0ABR2W7T5_9FUNG</name>
<dbReference type="PANTHER" id="PTHR13260:SF0">
    <property type="entry name" value="ANAPHASE-PROMOTING COMPLEX SUBUNIT 4"/>
    <property type="match status" value="1"/>
</dbReference>
<evidence type="ECO:0000259" key="7">
    <source>
        <dbReference type="Pfam" id="PF12896"/>
    </source>
</evidence>
<dbReference type="EMBL" id="JASJQH010006940">
    <property type="protein sequence ID" value="KAK9722803.1"/>
    <property type="molecule type" value="Genomic_DNA"/>
</dbReference>
<keyword evidence="9" id="KW-1185">Reference proteome</keyword>
<keyword evidence="5" id="KW-0131">Cell cycle</keyword>
<evidence type="ECO:0000256" key="3">
    <source>
        <dbReference type="ARBA" id="ARBA00022776"/>
    </source>
</evidence>
<dbReference type="InterPro" id="IPR036322">
    <property type="entry name" value="WD40_repeat_dom_sf"/>
</dbReference>
<accession>A0ABR2W7T5</accession>
<dbReference type="InterPro" id="IPR024977">
    <property type="entry name" value="Apc4-like_WD40_dom"/>
</dbReference>